<keyword evidence="3" id="KW-1185">Reference proteome</keyword>
<evidence type="ECO:0000313" key="3">
    <source>
        <dbReference type="Proteomes" id="UP001333110"/>
    </source>
</evidence>
<dbReference type="Proteomes" id="UP001333110">
    <property type="component" value="Unassembled WGS sequence"/>
</dbReference>
<organism evidence="2 3">
    <name type="scientific">Mycteria americana</name>
    <name type="common">Wood stork</name>
    <dbReference type="NCBI Taxonomy" id="33587"/>
    <lineage>
        <taxon>Eukaryota</taxon>
        <taxon>Metazoa</taxon>
        <taxon>Chordata</taxon>
        <taxon>Craniata</taxon>
        <taxon>Vertebrata</taxon>
        <taxon>Euteleostomi</taxon>
        <taxon>Archelosauria</taxon>
        <taxon>Archosauria</taxon>
        <taxon>Dinosauria</taxon>
        <taxon>Saurischia</taxon>
        <taxon>Theropoda</taxon>
        <taxon>Coelurosauria</taxon>
        <taxon>Aves</taxon>
        <taxon>Neognathae</taxon>
        <taxon>Neoaves</taxon>
        <taxon>Aequornithes</taxon>
        <taxon>Ciconiiformes</taxon>
        <taxon>Ciconiidae</taxon>
        <taxon>Mycteria</taxon>
    </lineage>
</organism>
<proteinExistence type="predicted"/>
<evidence type="ECO:0000313" key="2">
    <source>
        <dbReference type="EMBL" id="KAK4830354.1"/>
    </source>
</evidence>
<reference evidence="2 3" key="1">
    <citation type="journal article" date="2023" name="J. Hered.">
        <title>Chromosome-level genome of the wood stork (Mycteria americana) provides insight into avian chromosome evolution.</title>
        <authorList>
            <person name="Flamio R. Jr."/>
            <person name="Ramstad K.M."/>
        </authorList>
    </citation>
    <scope>NUCLEOTIDE SEQUENCE [LARGE SCALE GENOMIC DNA]</scope>
    <source>
        <strain evidence="2">JAX WOST 10</strain>
    </source>
</reference>
<gene>
    <name evidence="2" type="ORF">QYF61_010118</name>
</gene>
<name>A0AAN7NRT1_MYCAM</name>
<accession>A0AAN7NRT1</accession>
<comment type="caution">
    <text evidence="2">The sequence shown here is derived from an EMBL/GenBank/DDBJ whole genome shotgun (WGS) entry which is preliminary data.</text>
</comment>
<dbReference type="EMBL" id="JAUNZN010000001">
    <property type="protein sequence ID" value="KAK4830354.1"/>
    <property type="molecule type" value="Genomic_DNA"/>
</dbReference>
<sequence>MMKGLEHLTYEERLRLLGWFILEERRLRGDLINAALGLRLVQEECGETGEGPMENYQTGQSMEHMTHRE</sequence>
<dbReference type="AlphaFoldDB" id="A0AAN7NRT1"/>
<protein>
    <submittedName>
        <fullName evidence="2">Uncharacterized protein</fullName>
    </submittedName>
</protein>
<evidence type="ECO:0000256" key="1">
    <source>
        <dbReference type="SAM" id="MobiDB-lite"/>
    </source>
</evidence>
<feature type="region of interest" description="Disordered" evidence="1">
    <location>
        <begin position="48"/>
        <end position="69"/>
    </location>
</feature>